<dbReference type="NCBIfam" id="TIGR01879">
    <property type="entry name" value="hydantase"/>
    <property type="match status" value="1"/>
</dbReference>
<dbReference type="SUPFAM" id="SSF53187">
    <property type="entry name" value="Zn-dependent exopeptidases"/>
    <property type="match status" value="1"/>
</dbReference>
<keyword evidence="2 4" id="KW-0378">Hydrolase</keyword>
<dbReference type="InterPro" id="IPR002933">
    <property type="entry name" value="Peptidase_M20"/>
</dbReference>
<proteinExistence type="inferred from homology"/>
<evidence type="ECO:0000256" key="2">
    <source>
        <dbReference type="ARBA" id="ARBA00022801"/>
    </source>
</evidence>
<dbReference type="NCBIfam" id="NF006768">
    <property type="entry name" value="PRK09290.1-1"/>
    <property type="match status" value="1"/>
</dbReference>
<keyword evidence="5" id="KW-1185">Reference proteome</keyword>
<comment type="similarity">
    <text evidence="1">Belongs to the peptidase M20 family.</text>
</comment>
<evidence type="ECO:0000313" key="4">
    <source>
        <dbReference type="EMBL" id="UOQ83355.1"/>
    </source>
</evidence>
<dbReference type="InterPro" id="IPR010158">
    <property type="entry name" value="Amidase_Cbmase"/>
</dbReference>
<dbReference type="Gene3D" id="3.30.70.360">
    <property type="match status" value="1"/>
</dbReference>
<dbReference type="Proteomes" id="UP000831537">
    <property type="component" value="Chromosome"/>
</dbReference>
<evidence type="ECO:0000256" key="1">
    <source>
        <dbReference type="ARBA" id="ARBA00006153"/>
    </source>
</evidence>
<dbReference type="EMBL" id="CP095071">
    <property type="protein sequence ID" value="UOQ83355.1"/>
    <property type="molecule type" value="Genomic_DNA"/>
</dbReference>
<dbReference type="CDD" id="cd03884">
    <property type="entry name" value="M20_bAS"/>
    <property type="match status" value="1"/>
</dbReference>
<dbReference type="GO" id="GO:0047652">
    <property type="term" value="F:allantoate deiminase activity"/>
    <property type="evidence" value="ECO:0007669"/>
    <property type="project" value="UniProtKB-EC"/>
</dbReference>
<dbReference type="RefSeq" id="WP_244740180.1">
    <property type="nucleotide sequence ID" value="NZ_CP095071.1"/>
</dbReference>
<sequence>MITKKEIDDYNIEDVEALVQWISSFGMSDKGGTNRLLYSQAWQHAQHALKELMVTNGLITSFDSVGNLFGKLKGTSDNPNVILTGSHIDTVIEGGKYDGAYGIIASFLATQILYQKYGLPKKSIEVVSLCEEEGSRFPLTFWGSGSITGKYSLTDAEQITDANGVLFTSAMKEAGFDPLHYQSPHRTDIDAFIEMHIEQGIVLEESKQSLGIVDHIVGQRRFTVQITGESNHAGTTPMPFRKDALCLASRYIHYLTETAKRVDPDLVVTVGKLQVKPNVPNVIAGEVEFSLDVRHYNDNVLDHFCTEFRSYFSSSAEELGMTIRMEPWMEVKPVAMDPKLTLLSKRTAITNNISYRSLASGAGHDAQVFGEYCPTALLFVPSEKGISHSPKEFTKKEDLENGVRILVDYLYELAYA</sequence>
<dbReference type="PANTHER" id="PTHR32494">
    <property type="entry name" value="ALLANTOATE DEIMINASE-RELATED"/>
    <property type="match status" value="1"/>
</dbReference>
<dbReference type="PIRSF" id="PIRSF001235">
    <property type="entry name" value="Amidase_carbamoylase"/>
    <property type="match status" value="1"/>
</dbReference>
<evidence type="ECO:0000259" key="3">
    <source>
        <dbReference type="Pfam" id="PF07687"/>
    </source>
</evidence>
<accession>A0ABY4GGL7</accession>
<protein>
    <submittedName>
        <fullName evidence="4">Allantoate deiminase</fullName>
        <ecNumber evidence="4">3.5.3.9</ecNumber>
    </submittedName>
</protein>
<name>A0ABY4GGL7_9BACI</name>
<dbReference type="NCBIfam" id="NF006771">
    <property type="entry name" value="PRK09290.1-5"/>
    <property type="match status" value="1"/>
</dbReference>
<dbReference type="Pfam" id="PF07687">
    <property type="entry name" value="M20_dimer"/>
    <property type="match status" value="1"/>
</dbReference>
<dbReference type="InterPro" id="IPR036264">
    <property type="entry name" value="Bact_exopeptidase_dim_dom"/>
</dbReference>
<dbReference type="EC" id="3.5.3.9" evidence="4"/>
<feature type="domain" description="Peptidase M20 dimerisation" evidence="3">
    <location>
        <begin position="218"/>
        <end position="316"/>
    </location>
</feature>
<dbReference type="InterPro" id="IPR011650">
    <property type="entry name" value="Peptidase_M20_dimer"/>
</dbReference>
<gene>
    <name evidence="4" type="primary">allC</name>
    <name evidence="4" type="ORF">MUN87_11305</name>
</gene>
<dbReference type="PANTHER" id="PTHR32494:SF5">
    <property type="entry name" value="ALLANTOATE AMIDOHYDROLASE"/>
    <property type="match status" value="1"/>
</dbReference>
<organism evidence="4 5">
    <name type="scientific">Gracilibacillus salinarum</name>
    <dbReference type="NCBI Taxonomy" id="2932255"/>
    <lineage>
        <taxon>Bacteria</taxon>
        <taxon>Bacillati</taxon>
        <taxon>Bacillota</taxon>
        <taxon>Bacilli</taxon>
        <taxon>Bacillales</taxon>
        <taxon>Bacillaceae</taxon>
        <taxon>Gracilibacillus</taxon>
    </lineage>
</organism>
<dbReference type="SUPFAM" id="SSF55031">
    <property type="entry name" value="Bacterial exopeptidase dimerisation domain"/>
    <property type="match status" value="1"/>
</dbReference>
<evidence type="ECO:0000313" key="5">
    <source>
        <dbReference type="Proteomes" id="UP000831537"/>
    </source>
</evidence>
<dbReference type="Pfam" id="PF01546">
    <property type="entry name" value="Peptidase_M20"/>
    <property type="match status" value="1"/>
</dbReference>
<reference evidence="4 5" key="1">
    <citation type="submission" date="2022-04" db="EMBL/GenBank/DDBJ databases">
        <title>Gracilibacillus sp. isolated from saltern.</title>
        <authorList>
            <person name="Won M."/>
            <person name="Lee C.-M."/>
            <person name="Woen H.-Y."/>
            <person name="Kwon S.-W."/>
        </authorList>
    </citation>
    <scope>NUCLEOTIDE SEQUENCE [LARGE SCALE GENOMIC DNA]</scope>
    <source>
        <strain evidence="4 5">SSPM10-3</strain>
    </source>
</reference>
<dbReference type="Gene3D" id="3.40.630.10">
    <property type="entry name" value="Zn peptidases"/>
    <property type="match status" value="1"/>
</dbReference>